<comment type="caution">
    <text evidence="1">The sequence shown here is derived from an EMBL/GenBank/DDBJ whole genome shotgun (WGS) entry which is preliminary data.</text>
</comment>
<proteinExistence type="predicted"/>
<reference evidence="2" key="1">
    <citation type="journal article" date="2017" name="Nat. Microbiol.">
        <title>Global analysis of biosynthetic gene clusters reveals vast potential of secondary metabolite production in Penicillium species.</title>
        <authorList>
            <person name="Nielsen J.C."/>
            <person name="Grijseels S."/>
            <person name="Prigent S."/>
            <person name="Ji B."/>
            <person name="Dainat J."/>
            <person name="Nielsen K.F."/>
            <person name="Frisvad J.C."/>
            <person name="Workman M."/>
            <person name="Nielsen J."/>
        </authorList>
    </citation>
    <scope>NUCLEOTIDE SEQUENCE [LARGE SCALE GENOMIC DNA]</scope>
    <source>
        <strain evidence="2">IBT 31811</strain>
    </source>
</reference>
<protein>
    <submittedName>
        <fullName evidence="1">Uncharacterized protein</fullName>
    </submittedName>
</protein>
<dbReference type="STRING" id="416450.A0A1V6Q0I7"/>
<dbReference type="AlphaFoldDB" id="A0A1V6Q0I7"/>
<evidence type="ECO:0000313" key="1">
    <source>
        <dbReference type="EMBL" id="OQD82567.1"/>
    </source>
</evidence>
<name>A0A1V6Q0I7_9EURO</name>
<accession>A0A1V6Q0I7</accession>
<keyword evidence="2" id="KW-1185">Reference proteome</keyword>
<dbReference type="Gene3D" id="1.10.287.130">
    <property type="match status" value="1"/>
</dbReference>
<sequence>MVTQPPNSVFLLPNLMEDWRFQESPYSECGGLRAYAGAPLRLQDESGDLADWAVSDIVQCARARRQRERRRMVELISTVQRDMGNTFSEAYVLGTLRVAYPNAVITLQSSKAMHIELEGRSPVPPSLLEGGLWEDTEYIDDFITNSNNKELPTTQVVRAIDAPCDNMPGASLLIVATKDFQSIFDDVDSWFVHTCASMISQMWQKILLAEDMETKEKFPRGFSHQLRTHLHEILGSVELLTEELSSRDLGEISNLVPISSELTRVRHFLGPSLHLKTIRIASRDLNAIVNSMITLNRWADTAMRDRRYLVHSIHELEQGLADEVLKSNLPGSRVFSLKVTGAATGVTSEIFTHQISQHGTQSEWQTAMRSFYQLSHAHWINALSSIEDSFAVTDFGPELEQHFEGLSRLPSDRVVICLVPASQKAPCTERTPDNVVYVSGPFLTSVISSDLEEADKLLSKITTNSSWFQETTQGAVSKSVSHPMERWPAHLSPQIPAEPKLALRSLGQDQTHLDVLTEANAMLPSSLAPKMPQIYSLGR</sequence>
<evidence type="ECO:0000313" key="2">
    <source>
        <dbReference type="Proteomes" id="UP000191672"/>
    </source>
</evidence>
<organism evidence="1 2">
    <name type="scientific">Penicillium antarcticum</name>
    <dbReference type="NCBI Taxonomy" id="416450"/>
    <lineage>
        <taxon>Eukaryota</taxon>
        <taxon>Fungi</taxon>
        <taxon>Dikarya</taxon>
        <taxon>Ascomycota</taxon>
        <taxon>Pezizomycotina</taxon>
        <taxon>Eurotiomycetes</taxon>
        <taxon>Eurotiomycetidae</taxon>
        <taxon>Eurotiales</taxon>
        <taxon>Aspergillaceae</taxon>
        <taxon>Penicillium</taxon>
    </lineage>
</organism>
<dbReference type="Proteomes" id="UP000191672">
    <property type="component" value="Unassembled WGS sequence"/>
</dbReference>
<dbReference type="EMBL" id="MDYN01000021">
    <property type="protein sequence ID" value="OQD82567.1"/>
    <property type="molecule type" value="Genomic_DNA"/>
</dbReference>
<gene>
    <name evidence="1" type="ORF">PENANT_c021G11273</name>
</gene>